<proteinExistence type="predicted"/>
<feature type="region of interest" description="Disordered" evidence="1">
    <location>
        <begin position="1"/>
        <end position="34"/>
    </location>
</feature>
<dbReference type="EMBL" id="AVOT02044119">
    <property type="protein sequence ID" value="MBW0539488.1"/>
    <property type="molecule type" value="Genomic_DNA"/>
</dbReference>
<evidence type="ECO:0000256" key="1">
    <source>
        <dbReference type="SAM" id="MobiDB-lite"/>
    </source>
</evidence>
<dbReference type="AlphaFoldDB" id="A0A9Q3FKG5"/>
<dbReference type="Proteomes" id="UP000765509">
    <property type="component" value="Unassembled WGS sequence"/>
</dbReference>
<comment type="caution">
    <text evidence="2">The sequence shown here is derived from an EMBL/GenBank/DDBJ whole genome shotgun (WGS) entry which is preliminary data.</text>
</comment>
<organism evidence="2 3">
    <name type="scientific">Austropuccinia psidii MF-1</name>
    <dbReference type="NCBI Taxonomy" id="1389203"/>
    <lineage>
        <taxon>Eukaryota</taxon>
        <taxon>Fungi</taxon>
        <taxon>Dikarya</taxon>
        <taxon>Basidiomycota</taxon>
        <taxon>Pucciniomycotina</taxon>
        <taxon>Pucciniomycetes</taxon>
        <taxon>Pucciniales</taxon>
        <taxon>Sphaerophragmiaceae</taxon>
        <taxon>Austropuccinia</taxon>
    </lineage>
</organism>
<evidence type="ECO:0000313" key="2">
    <source>
        <dbReference type="EMBL" id="MBW0539488.1"/>
    </source>
</evidence>
<gene>
    <name evidence="2" type="ORF">O181_079203</name>
</gene>
<feature type="compositionally biased region" description="Polar residues" evidence="1">
    <location>
        <begin position="1"/>
        <end position="22"/>
    </location>
</feature>
<evidence type="ECO:0000313" key="3">
    <source>
        <dbReference type="Proteomes" id="UP000765509"/>
    </source>
</evidence>
<accession>A0A9Q3FKG5</accession>
<sequence length="146" mass="15977">MPQPLPQTLGNSTKSNEQQTSAPEGGSEISDMVSSHELGIGVESLAHESNTDPPVLPEYEHQFILHIFSLSKPDTFVIASNAAQPLSSQNPNFKIYKKEKTVEPFIPTEDAGKDDIICSGEVQIISKEQFVSNLAQTIPWLKRNSG</sequence>
<name>A0A9Q3FKG5_9BASI</name>
<protein>
    <submittedName>
        <fullName evidence="2">Uncharacterized protein</fullName>
    </submittedName>
</protein>
<keyword evidence="3" id="KW-1185">Reference proteome</keyword>
<reference evidence="2" key="1">
    <citation type="submission" date="2021-03" db="EMBL/GenBank/DDBJ databases">
        <title>Draft genome sequence of rust myrtle Austropuccinia psidii MF-1, a brazilian biotype.</title>
        <authorList>
            <person name="Quecine M.C."/>
            <person name="Pachon D.M.R."/>
            <person name="Bonatelli M.L."/>
            <person name="Correr F.H."/>
            <person name="Franceschini L.M."/>
            <person name="Leite T.F."/>
            <person name="Margarido G.R.A."/>
            <person name="Almeida C.A."/>
            <person name="Ferrarezi J.A."/>
            <person name="Labate C.A."/>
        </authorList>
    </citation>
    <scope>NUCLEOTIDE SEQUENCE</scope>
    <source>
        <strain evidence="2">MF-1</strain>
    </source>
</reference>